<feature type="region of interest" description="Disordered" evidence="1">
    <location>
        <begin position="99"/>
        <end position="123"/>
    </location>
</feature>
<dbReference type="AlphaFoldDB" id="A0A8T9T6R3"/>
<reference evidence="2 3" key="1">
    <citation type="submission" date="2022-04" db="EMBL/GenBank/DDBJ databases">
        <title>Hymenobacter sp. isolated from the air.</title>
        <authorList>
            <person name="Won M."/>
            <person name="Lee C.-M."/>
            <person name="Woen H.-Y."/>
            <person name="Kwon S.-W."/>
        </authorList>
    </citation>
    <scope>NUCLEOTIDE SEQUENCE [LARGE SCALE GENOMIC DNA]</scope>
    <source>
        <strain evidence="3">5413 J-13</strain>
        <plasmid evidence="2 3">unnamed1</plasmid>
    </source>
</reference>
<organism evidence="2 3">
    <name type="scientific">Hymenobacter aerilatus</name>
    <dbReference type="NCBI Taxonomy" id="2932251"/>
    <lineage>
        <taxon>Bacteria</taxon>
        <taxon>Pseudomonadati</taxon>
        <taxon>Bacteroidota</taxon>
        <taxon>Cytophagia</taxon>
        <taxon>Cytophagales</taxon>
        <taxon>Hymenobacteraceae</taxon>
        <taxon>Hymenobacter</taxon>
    </lineage>
</organism>
<protein>
    <submittedName>
        <fullName evidence="2">Uncharacterized protein</fullName>
    </submittedName>
</protein>
<gene>
    <name evidence="2" type="ORF">MUN82_22170</name>
</gene>
<evidence type="ECO:0000313" key="3">
    <source>
        <dbReference type="Proteomes" id="UP000829925"/>
    </source>
</evidence>
<keyword evidence="2" id="KW-0614">Plasmid</keyword>
<dbReference type="KEGG" id="haei:MUN82_22170"/>
<dbReference type="Proteomes" id="UP000829925">
    <property type="component" value="Plasmid unnamed1"/>
</dbReference>
<geneLocation type="plasmid" evidence="2 3">
    <name>unnamed1</name>
</geneLocation>
<evidence type="ECO:0000256" key="1">
    <source>
        <dbReference type="SAM" id="MobiDB-lite"/>
    </source>
</evidence>
<evidence type="ECO:0000313" key="2">
    <source>
        <dbReference type="EMBL" id="UOR07746.1"/>
    </source>
</evidence>
<dbReference type="EMBL" id="CP095054">
    <property type="protein sequence ID" value="UOR07746.1"/>
    <property type="molecule type" value="Genomic_DNA"/>
</dbReference>
<dbReference type="RefSeq" id="WP_196294825.1">
    <property type="nucleotide sequence ID" value="NZ_CP095054.1"/>
</dbReference>
<keyword evidence="3" id="KW-1185">Reference proteome</keyword>
<sequence length="123" mass="13504">MLPNLPAIETHAGRIVIGATVRSTRYRDVQSLVTAVYWNGNHYAIKVNDRHSDDAGQYELLSPPTHQGFNYVNSNTQQVLGGRFEVLLPGEGTGYILSTPSSRALPYSRPPSAYATKRGKSNT</sequence>
<name>A0A8T9T6R3_9BACT</name>
<accession>A0A8T9T6R3</accession>
<proteinExistence type="predicted"/>